<sequence length="310" mass="33166">MVMPDVHAPAPDPAERRGRWSRLATGAELPFIAQLVVAGAVFIATTGMRDDHDVTFGAGFAAAVPRLILLVVLAAYLHWLLFTLPAMALARLLGGPRWEAARGALCAVAGAAVLTAAHAWWVTSLWDVPFVPAAAWIAGAGVLPVTAAWYARHRWLWWGGMLARVGALTGIALLVTALGGFLQVRTGFHAYEPPRLERSQYVGEWVGGGGAYRLSLRENGEAEVGNLPPGKRNSGLWEACSGTGTWHFEPKHESGGIFHRGPRDRVSLSIGGCSFGDWQVAGTADQPELFYVVRDPDGPGGPDVTTLHRV</sequence>
<feature type="transmembrane region" description="Helical" evidence="1">
    <location>
        <begin position="162"/>
        <end position="182"/>
    </location>
</feature>
<reference evidence="2" key="1">
    <citation type="submission" date="2024-08" db="EMBL/GenBank/DDBJ databases">
        <authorList>
            <person name="Yu S.T."/>
        </authorList>
    </citation>
    <scope>NUCLEOTIDE SEQUENCE</scope>
    <source>
        <strain evidence="2">R33</strain>
    </source>
</reference>
<dbReference type="AlphaFoldDB" id="A0AB39Y655"/>
<feature type="transmembrane region" description="Helical" evidence="1">
    <location>
        <begin position="26"/>
        <end position="47"/>
    </location>
</feature>
<feature type="transmembrane region" description="Helical" evidence="1">
    <location>
        <begin position="133"/>
        <end position="150"/>
    </location>
</feature>
<dbReference type="RefSeq" id="WP_369778525.1">
    <property type="nucleotide sequence ID" value="NZ_CP165727.1"/>
</dbReference>
<keyword evidence="1" id="KW-0472">Membrane</keyword>
<dbReference type="EMBL" id="CP165727">
    <property type="protein sequence ID" value="XDV65599.1"/>
    <property type="molecule type" value="Genomic_DNA"/>
</dbReference>
<protein>
    <submittedName>
        <fullName evidence="2">Uncharacterized protein</fullName>
    </submittedName>
</protein>
<keyword evidence="1" id="KW-0812">Transmembrane</keyword>
<organism evidence="2">
    <name type="scientific">Streptomyces sp. R33</name>
    <dbReference type="NCBI Taxonomy" id="3238629"/>
    <lineage>
        <taxon>Bacteria</taxon>
        <taxon>Bacillati</taxon>
        <taxon>Actinomycetota</taxon>
        <taxon>Actinomycetes</taxon>
        <taxon>Kitasatosporales</taxon>
        <taxon>Streptomycetaceae</taxon>
        <taxon>Streptomyces</taxon>
    </lineage>
</organism>
<name>A0AB39Y655_9ACTN</name>
<feature type="transmembrane region" description="Helical" evidence="1">
    <location>
        <begin position="101"/>
        <end position="121"/>
    </location>
</feature>
<feature type="transmembrane region" description="Helical" evidence="1">
    <location>
        <begin position="67"/>
        <end position="89"/>
    </location>
</feature>
<evidence type="ECO:0000313" key="2">
    <source>
        <dbReference type="EMBL" id="XDV65599.1"/>
    </source>
</evidence>
<accession>A0AB39Y655</accession>
<evidence type="ECO:0000256" key="1">
    <source>
        <dbReference type="SAM" id="Phobius"/>
    </source>
</evidence>
<gene>
    <name evidence="2" type="ORF">AB5J51_22960</name>
</gene>
<keyword evidence="1" id="KW-1133">Transmembrane helix</keyword>
<proteinExistence type="predicted"/>